<name>A0A1F5LS87_PENAI</name>
<accession>A0A1F5LS87</accession>
<evidence type="ECO:0000313" key="1">
    <source>
        <dbReference type="EMBL" id="OGE56072.1"/>
    </source>
</evidence>
<dbReference type="EMBL" id="LXJU01000003">
    <property type="protein sequence ID" value="OGE56072.1"/>
    <property type="molecule type" value="Genomic_DNA"/>
</dbReference>
<proteinExistence type="predicted"/>
<keyword evidence="2" id="KW-1185">Reference proteome</keyword>
<dbReference type="RefSeq" id="XP_022491501.1">
    <property type="nucleotide sequence ID" value="XM_022628531.1"/>
</dbReference>
<evidence type="ECO:0000313" key="2">
    <source>
        <dbReference type="Proteomes" id="UP000177622"/>
    </source>
</evidence>
<dbReference type="Proteomes" id="UP000177622">
    <property type="component" value="Unassembled WGS sequence"/>
</dbReference>
<dbReference type="AlphaFoldDB" id="A0A1F5LS87"/>
<gene>
    <name evidence="1" type="ORF">PENARI_c003G07563</name>
</gene>
<dbReference type="OrthoDB" id="5324144at2759"/>
<comment type="caution">
    <text evidence="1">The sequence shown here is derived from an EMBL/GenBank/DDBJ whole genome shotgun (WGS) entry which is preliminary data.</text>
</comment>
<dbReference type="GeneID" id="34573265"/>
<reference evidence="1 2" key="1">
    <citation type="journal article" date="2016" name="Sci. Rep.">
        <title>Penicillium arizonense, a new, genome sequenced fungal species, reveals a high chemical diversity in secreted metabolites.</title>
        <authorList>
            <person name="Grijseels S."/>
            <person name="Nielsen J.C."/>
            <person name="Randelovic M."/>
            <person name="Nielsen J."/>
            <person name="Nielsen K.F."/>
            <person name="Workman M."/>
            <person name="Frisvad J.C."/>
        </authorList>
    </citation>
    <scope>NUCLEOTIDE SEQUENCE [LARGE SCALE GENOMIC DNA]</scope>
    <source>
        <strain evidence="1 2">CBS 141311</strain>
    </source>
</reference>
<organism evidence="1 2">
    <name type="scientific">Penicillium arizonense</name>
    <dbReference type="NCBI Taxonomy" id="1835702"/>
    <lineage>
        <taxon>Eukaryota</taxon>
        <taxon>Fungi</taxon>
        <taxon>Dikarya</taxon>
        <taxon>Ascomycota</taxon>
        <taxon>Pezizomycotina</taxon>
        <taxon>Eurotiomycetes</taxon>
        <taxon>Eurotiomycetidae</taxon>
        <taxon>Eurotiales</taxon>
        <taxon>Aspergillaceae</taxon>
        <taxon>Penicillium</taxon>
    </lineage>
</organism>
<sequence>MVQIKTPSASMLLASLTAMGAAIGCSAATVTNSLLLAEVANQLSIPASTWSANGTHTAKGYTSKSAETAYVEGLKQDCDNINLNKKLATDFRSDVLGAGVIGFFYKCEKISDDTNKYWFTISAGNKAQIDQLCDQDTTYPIVYDQQHNTWFIDEPFDCTRRTNPTDFF</sequence>
<dbReference type="PROSITE" id="PS51257">
    <property type="entry name" value="PROKAR_LIPOPROTEIN"/>
    <property type="match status" value="1"/>
</dbReference>
<protein>
    <submittedName>
        <fullName evidence="1">Uncharacterized protein</fullName>
    </submittedName>
</protein>